<dbReference type="InterPro" id="IPR003593">
    <property type="entry name" value="AAA+_ATPase"/>
</dbReference>
<keyword evidence="2 5" id="KW-0235">DNA replication</keyword>
<dbReference type="CDD" id="cd08768">
    <property type="entry name" value="Cdc6_C"/>
    <property type="match status" value="1"/>
</dbReference>
<dbReference type="SMART" id="SM00382">
    <property type="entry name" value="AAA"/>
    <property type="match status" value="1"/>
</dbReference>
<dbReference type="InterPro" id="IPR041664">
    <property type="entry name" value="AAA_16"/>
</dbReference>
<evidence type="ECO:0000256" key="2">
    <source>
        <dbReference type="ARBA" id="ARBA00022705"/>
    </source>
</evidence>
<dbReference type="InterPro" id="IPR055237">
    <property type="entry name" value="Cdc6_lid"/>
</dbReference>
<dbReference type="Pfam" id="PF13191">
    <property type="entry name" value="AAA_16"/>
    <property type="match status" value="1"/>
</dbReference>
<accession>A0A482Y231</accession>
<dbReference type="EMBL" id="SHMP01000009">
    <property type="protein sequence ID" value="RZV06102.1"/>
    <property type="molecule type" value="Genomic_DNA"/>
</dbReference>
<dbReference type="Pfam" id="PF22703">
    <property type="entry name" value="Cdc6_lid"/>
    <property type="match status" value="1"/>
</dbReference>
<dbReference type="FunFam" id="1.10.8.60:FF:000073">
    <property type="entry name" value="ORC1-type DNA replication protein"/>
    <property type="match status" value="1"/>
</dbReference>
<dbReference type="PANTHER" id="PTHR10763:SF22">
    <property type="entry name" value="ORC1-TYPE DNA REPLICATION PROTEIN"/>
    <property type="match status" value="1"/>
</dbReference>
<dbReference type="Gene3D" id="1.10.8.60">
    <property type="match status" value="1"/>
</dbReference>
<evidence type="ECO:0000256" key="4">
    <source>
        <dbReference type="ARBA" id="ARBA00022840"/>
    </source>
</evidence>
<dbReference type="SUPFAM" id="SSF46785">
    <property type="entry name" value="Winged helix' DNA-binding domain"/>
    <property type="match status" value="1"/>
</dbReference>
<dbReference type="HAMAP" id="MF_01407">
    <property type="entry name" value="ORC1_type_DNA_replic_protein"/>
    <property type="match status" value="1"/>
</dbReference>
<dbReference type="InterPro" id="IPR036388">
    <property type="entry name" value="WH-like_DNA-bd_sf"/>
</dbReference>
<evidence type="ECO:0000259" key="7">
    <source>
        <dbReference type="SMART" id="SM01074"/>
    </source>
</evidence>
<proteinExistence type="inferred from homology"/>
<reference evidence="8 9" key="1">
    <citation type="submission" date="2019-02" db="EMBL/GenBank/DDBJ databases">
        <title>Genomic Encyclopedia of Archaeal and Bacterial Type Strains, Phase II (KMG-II): from individual species to whole genera.</title>
        <authorList>
            <person name="Goeker M."/>
        </authorList>
    </citation>
    <scope>NUCLEOTIDE SEQUENCE [LARGE SCALE GENOMIC DNA]</scope>
    <source>
        <strain evidence="8 9">DSM 18328</strain>
    </source>
</reference>
<evidence type="ECO:0000259" key="6">
    <source>
        <dbReference type="SMART" id="SM00382"/>
    </source>
</evidence>
<evidence type="ECO:0000256" key="3">
    <source>
        <dbReference type="ARBA" id="ARBA00022741"/>
    </source>
</evidence>
<comment type="similarity">
    <text evidence="1 5">Belongs to the CDC6/cdc18 family.</text>
</comment>
<organism evidence="8 9">
    <name type="scientific">Natrinema hispanicum</name>
    <dbReference type="NCBI Taxonomy" id="392421"/>
    <lineage>
        <taxon>Archaea</taxon>
        <taxon>Methanobacteriati</taxon>
        <taxon>Methanobacteriota</taxon>
        <taxon>Stenosarchaea group</taxon>
        <taxon>Halobacteria</taxon>
        <taxon>Halobacteriales</taxon>
        <taxon>Natrialbaceae</taxon>
        <taxon>Natrinema</taxon>
    </lineage>
</organism>
<gene>
    <name evidence="8" type="ORF">BDK88_4058</name>
</gene>
<name>A0A482Y231_9EURY</name>
<dbReference type="SUPFAM" id="SSF52540">
    <property type="entry name" value="P-loop containing nucleoside triphosphate hydrolases"/>
    <property type="match status" value="1"/>
</dbReference>
<comment type="caution">
    <text evidence="8">The sequence shown here is derived from an EMBL/GenBank/DDBJ whole genome shotgun (WGS) entry which is preliminary data.</text>
</comment>
<dbReference type="InterPro" id="IPR050311">
    <property type="entry name" value="ORC1/CDC6"/>
</dbReference>
<sequence length="414" mass="46292">MTYQMTPESPSGSVDDPLFEAGHRIFSNKDLLKIGHVPEADRIVGRDEEISKLAKRLNGAVHGYSPENVIIYGKTGTGKSLVSRHVCQRAQNAAQEGVSIGIAYLDCAEDNTETQAISSLAAKLNDEDVTAITVPHTGLSTSKYYKLLWEILDAQFDSVIIILDEIDLMNDDSLLMKLSRAEEAGKIDCSIGIIAISNKIQYVDNTNERVKSSFQHKELFFKPYDANQLREIMHNRADAFQDGVLSDDVIPLSAAFAAQEHGDARKAIDILRHAGEVAYEDDAEKVREEHVRQAQQHAEKDRFRELVNGAPTQAKAALLALTELSVNSDDDAFLTSRVYDQYEQICEYLDMDVLSVRRFRDILKEQAFLGVVEIEKINKGSAGGIHLQNRLIEDPQVVRETILEDTRMQNWNDG</sequence>
<feature type="binding site" evidence="5">
    <location>
        <position position="224"/>
    </location>
    <ligand>
        <name>ATP</name>
        <dbReference type="ChEBI" id="CHEBI:30616"/>
    </ligand>
</feature>
<feature type="binding site" evidence="5">
    <location>
        <position position="236"/>
    </location>
    <ligand>
        <name>ATP</name>
        <dbReference type="ChEBI" id="CHEBI:30616"/>
    </ligand>
</feature>
<dbReference type="Proteomes" id="UP000291097">
    <property type="component" value="Unassembled WGS sequence"/>
</dbReference>
<keyword evidence="4 5" id="KW-0067">ATP-binding</keyword>
<dbReference type="GO" id="GO:0006260">
    <property type="term" value="P:DNA replication"/>
    <property type="evidence" value="ECO:0007669"/>
    <property type="project" value="UniProtKB-UniRule"/>
</dbReference>
<dbReference type="GO" id="GO:0005524">
    <property type="term" value="F:ATP binding"/>
    <property type="evidence" value="ECO:0007669"/>
    <property type="project" value="UniProtKB-UniRule"/>
</dbReference>
<dbReference type="FunFam" id="3.40.50.300:FF:000930">
    <property type="entry name" value="ORC1-type DNA replication protein"/>
    <property type="match status" value="1"/>
</dbReference>
<dbReference type="InterPro" id="IPR014277">
    <property type="entry name" value="Orc1/Cdc6_arc"/>
</dbReference>
<dbReference type="AlphaFoldDB" id="A0A482Y231"/>
<dbReference type="InterPro" id="IPR036390">
    <property type="entry name" value="WH_DNA-bd_sf"/>
</dbReference>
<dbReference type="SMART" id="SM01074">
    <property type="entry name" value="Cdc6_C"/>
    <property type="match status" value="1"/>
</dbReference>
<evidence type="ECO:0000313" key="8">
    <source>
        <dbReference type="EMBL" id="RZV06102.1"/>
    </source>
</evidence>
<comment type="function">
    <text evidence="5">Involved in regulation of DNA replication.</text>
</comment>
<dbReference type="InterPro" id="IPR015163">
    <property type="entry name" value="Cdc6_C"/>
</dbReference>
<evidence type="ECO:0000256" key="5">
    <source>
        <dbReference type="HAMAP-Rule" id="MF_01407"/>
    </source>
</evidence>
<dbReference type="PANTHER" id="PTHR10763">
    <property type="entry name" value="CELL DIVISION CONTROL PROTEIN 6-RELATED"/>
    <property type="match status" value="1"/>
</dbReference>
<dbReference type="NCBIfam" id="TIGR02928">
    <property type="entry name" value="orc1/cdc6 family replication initiation protein"/>
    <property type="match status" value="1"/>
</dbReference>
<feature type="domain" description="AAA+ ATPase" evidence="6">
    <location>
        <begin position="65"/>
        <end position="256"/>
    </location>
</feature>
<dbReference type="InterPro" id="IPR027417">
    <property type="entry name" value="P-loop_NTPase"/>
</dbReference>
<dbReference type="Pfam" id="PF09079">
    <property type="entry name" value="WHD_Cdc6"/>
    <property type="match status" value="1"/>
</dbReference>
<keyword evidence="3 5" id="KW-0547">Nucleotide-binding</keyword>
<feature type="domain" description="Cdc6 C-terminal" evidence="7">
    <location>
        <begin position="318"/>
        <end position="402"/>
    </location>
</feature>
<evidence type="ECO:0000313" key="9">
    <source>
        <dbReference type="Proteomes" id="UP000291097"/>
    </source>
</evidence>
<evidence type="ECO:0000256" key="1">
    <source>
        <dbReference type="ARBA" id="ARBA00006184"/>
    </source>
</evidence>
<protein>
    <recommendedName>
        <fullName evidence="5">ORC1-type DNA replication protein</fullName>
    </recommendedName>
</protein>
<dbReference type="Gene3D" id="1.10.10.10">
    <property type="entry name" value="Winged helix-like DNA-binding domain superfamily/Winged helix DNA-binding domain"/>
    <property type="match status" value="1"/>
</dbReference>
<dbReference type="Gene3D" id="3.40.50.300">
    <property type="entry name" value="P-loop containing nucleotide triphosphate hydrolases"/>
    <property type="match status" value="1"/>
</dbReference>
<feature type="binding site" evidence="5">
    <location>
        <begin position="77"/>
        <end position="81"/>
    </location>
    <ligand>
        <name>ATP</name>
        <dbReference type="ChEBI" id="CHEBI:30616"/>
    </ligand>
</feature>